<dbReference type="RefSeq" id="WP_049681857.1">
    <property type="nucleotide sequence ID" value="NZ_LFZW01000001.1"/>
</dbReference>
<dbReference type="PATRIC" id="fig|1679170.3.peg.3227"/>
<dbReference type="PANTHER" id="PTHR11592:SF78">
    <property type="entry name" value="GLUTATHIONE PEROXIDASE"/>
    <property type="match status" value="1"/>
</dbReference>
<keyword evidence="3 5" id="KW-0560">Oxidoreductase</keyword>
<dbReference type="SUPFAM" id="SSF52833">
    <property type="entry name" value="Thioredoxin-like"/>
    <property type="match status" value="1"/>
</dbReference>
<keyword evidence="2 5" id="KW-0575">Peroxidase</keyword>
<dbReference type="PANTHER" id="PTHR11592">
    <property type="entry name" value="GLUTATHIONE PEROXIDASE"/>
    <property type="match status" value="1"/>
</dbReference>
<dbReference type="STRING" id="1679170.AC625_14150"/>
<proteinExistence type="inferred from homology"/>
<evidence type="ECO:0000256" key="3">
    <source>
        <dbReference type="ARBA" id="ARBA00023002"/>
    </source>
</evidence>
<keyword evidence="7" id="KW-1185">Reference proteome</keyword>
<dbReference type="InterPro" id="IPR036249">
    <property type="entry name" value="Thioredoxin-like_sf"/>
</dbReference>
<dbReference type="OrthoDB" id="9789406at2"/>
<dbReference type="GO" id="GO:0034599">
    <property type="term" value="P:cellular response to oxidative stress"/>
    <property type="evidence" value="ECO:0007669"/>
    <property type="project" value="TreeGrafter"/>
</dbReference>
<reference evidence="7" key="1">
    <citation type="submission" date="2015-07" db="EMBL/GenBank/DDBJ databases">
        <title>Genome sequencing project for genomic taxonomy and phylogenomics of Bacillus-like bacteria.</title>
        <authorList>
            <person name="Liu B."/>
            <person name="Wang J."/>
            <person name="Zhu Y."/>
            <person name="Liu G."/>
            <person name="Chen Q."/>
            <person name="Chen Z."/>
            <person name="Lan J."/>
            <person name="Che J."/>
            <person name="Ge C."/>
            <person name="Shi H."/>
            <person name="Pan Z."/>
            <person name="Liu X."/>
        </authorList>
    </citation>
    <scope>NUCLEOTIDE SEQUENCE [LARGE SCALE GENOMIC DNA]</scope>
    <source>
        <strain evidence="7">FJAT-27997</strain>
    </source>
</reference>
<organism evidence="6 7">
    <name type="scientific">Peribacillus loiseleuriae</name>
    <dbReference type="NCBI Taxonomy" id="1679170"/>
    <lineage>
        <taxon>Bacteria</taxon>
        <taxon>Bacillati</taxon>
        <taxon>Bacillota</taxon>
        <taxon>Bacilli</taxon>
        <taxon>Bacillales</taxon>
        <taxon>Bacillaceae</taxon>
        <taxon>Peribacillus</taxon>
    </lineage>
</organism>
<comment type="similarity">
    <text evidence="1 5">Belongs to the glutathione peroxidase family.</text>
</comment>
<dbReference type="Proteomes" id="UP000037146">
    <property type="component" value="Unassembled WGS sequence"/>
</dbReference>
<feature type="active site" evidence="4">
    <location>
        <position position="35"/>
    </location>
</feature>
<dbReference type="EMBL" id="LFZW01000001">
    <property type="protein sequence ID" value="KMY50504.1"/>
    <property type="molecule type" value="Genomic_DNA"/>
</dbReference>
<evidence type="ECO:0000313" key="7">
    <source>
        <dbReference type="Proteomes" id="UP000037146"/>
    </source>
</evidence>
<evidence type="ECO:0000256" key="5">
    <source>
        <dbReference type="RuleBase" id="RU000499"/>
    </source>
</evidence>
<dbReference type="InterPro" id="IPR029760">
    <property type="entry name" value="GPX_CS"/>
</dbReference>
<dbReference type="PIRSF" id="PIRSF000303">
    <property type="entry name" value="Glutathion_perox"/>
    <property type="match status" value="1"/>
</dbReference>
<dbReference type="PRINTS" id="PR01011">
    <property type="entry name" value="GLUTPROXDASE"/>
</dbReference>
<dbReference type="GO" id="GO:0004601">
    <property type="term" value="F:peroxidase activity"/>
    <property type="evidence" value="ECO:0007669"/>
    <property type="project" value="UniProtKB-KW"/>
</dbReference>
<name>A0A0K9GV05_9BACI</name>
<dbReference type="CDD" id="cd00340">
    <property type="entry name" value="GSH_Peroxidase"/>
    <property type="match status" value="1"/>
</dbReference>
<dbReference type="PROSITE" id="PS51355">
    <property type="entry name" value="GLUTATHIONE_PEROXID_3"/>
    <property type="match status" value="1"/>
</dbReference>
<gene>
    <name evidence="6" type="ORF">AC625_14150</name>
</gene>
<sequence>MSIYQFVVKKINGEHISMEEYIGKVVIIVNTASKCGFAPQYDELQALYEQYHDDGLVILGFPCNQFLSQEPGDNLQIDSYCKLNHGITFPMFAKIDVNGKNADPLFQYLTEHAPGMLGSKGIKWNFTKFLLDRNGNIVSRYAPQTKPKVLEDDIKTLLF</sequence>
<evidence type="ECO:0000256" key="1">
    <source>
        <dbReference type="ARBA" id="ARBA00006926"/>
    </source>
</evidence>
<dbReference type="PROSITE" id="PS00763">
    <property type="entry name" value="GLUTATHIONE_PEROXID_2"/>
    <property type="match status" value="1"/>
</dbReference>
<accession>A0A0K9GV05</accession>
<comment type="caution">
    <text evidence="6">The sequence shown here is derived from an EMBL/GenBank/DDBJ whole genome shotgun (WGS) entry which is preliminary data.</text>
</comment>
<protein>
    <recommendedName>
        <fullName evidence="5">Glutathione peroxidase</fullName>
    </recommendedName>
</protein>
<dbReference type="InterPro" id="IPR029759">
    <property type="entry name" value="GPX_AS"/>
</dbReference>
<dbReference type="Gene3D" id="3.40.30.10">
    <property type="entry name" value="Glutaredoxin"/>
    <property type="match status" value="1"/>
</dbReference>
<dbReference type="AlphaFoldDB" id="A0A0K9GV05"/>
<evidence type="ECO:0000313" key="6">
    <source>
        <dbReference type="EMBL" id="KMY50504.1"/>
    </source>
</evidence>
<evidence type="ECO:0000256" key="2">
    <source>
        <dbReference type="ARBA" id="ARBA00022559"/>
    </source>
</evidence>
<evidence type="ECO:0000256" key="4">
    <source>
        <dbReference type="PIRSR" id="PIRSR000303-1"/>
    </source>
</evidence>
<dbReference type="FunFam" id="3.40.30.10:FF:000010">
    <property type="entry name" value="Glutathione peroxidase"/>
    <property type="match status" value="1"/>
</dbReference>
<dbReference type="Pfam" id="PF00255">
    <property type="entry name" value="GSHPx"/>
    <property type="match status" value="1"/>
</dbReference>
<dbReference type="InterPro" id="IPR000889">
    <property type="entry name" value="Glutathione_peroxidase"/>
</dbReference>
<dbReference type="PROSITE" id="PS00460">
    <property type="entry name" value="GLUTATHIONE_PEROXID_1"/>
    <property type="match status" value="1"/>
</dbReference>